<feature type="signal peptide" evidence="9">
    <location>
        <begin position="1"/>
        <end position="28"/>
    </location>
</feature>
<dbReference type="GO" id="GO:0005783">
    <property type="term" value="C:endoplasmic reticulum"/>
    <property type="evidence" value="ECO:0007669"/>
    <property type="project" value="TreeGrafter"/>
</dbReference>
<dbReference type="SMART" id="SM00022">
    <property type="entry name" value="PLAc"/>
    <property type="match status" value="1"/>
</dbReference>
<dbReference type="EMBL" id="JPDN02000053">
    <property type="protein sequence ID" value="PON21190.1"/>
    <property type="molecule type" value="Genomic_DNA"/>
</dbReference>
<dbReference type="STRING" id="398673.A0A2P4ZA64"/>
<evidence type="ECO:0000256" key="7">
    <source>
        <dbReference type="ARBA" id="ARBA00049531"/>
    </source>
</evidence>
<dbReference type="Pfam" id="PF01735">
    <property type="entry name" value="PLA2_B"/>
    <property type="match status" value="1"/>
</dbReference>
<keyword evidence="5 8" id="KW-0443">Lipid metabolism</keyword>
<evidence type="ECO:0000256" key="4">
    <source>
        <dbReference type="ARBA" id="ARBA00022963"/>
    </source>
</evidence>
<keyword evidence="3 8" id="KW-0378">Hydrolase</keyword>
<accession>A0A2P4ZA64</accession>
<dbReference type="EC" id="3.1.1.5" evidence="2 9"/>
<evidence type="ECO:0000256" key="1">
    <source>
        <dbReference type="ARBA" id="ARBA00008780"/>
    </source>
</evidence>
<dbReference type="GO" id="GO:0004623">
    <property type="term" value="F:phospholipase A2 activity"/>
    <property type="evidence" value="ECO:0007669"/>
    <property type="project" value="TreeGrafter"/>
</dbReference>
<dbReference type="GeneID" id="29988531"/>
<keyword evidence="6" id="KW-0325">Glycoprotein</keyword>
<evidence type="ECO:0000256" key="5">
    <source>
        <dbReference type="ARBA" id="ARBA00023098"/>
    </source>
</evidence>
<comment type="catalytic activity">
    <reaction evidence="7 9">
        <text>a 1-acyl-sn-glycero-3-phosphocholine + H2O = sn-glycerol 3-phosphocholine + a fatty acid + H(+)</text>
        <dbReference type="Rhea" id="RHEA:15177"/>
        <dbReference type="ChEBI" id="CHEBI:15377"/>
        <dbReference type="ChEBI" id="CHEBI:15378"/>
        <dbReference type="ChEBI" id="CHEBI:16870"/>
        <dbReference type="ChEBI" id="CHEBI:28868"/>
        <dbReference type="ChEBI" id="CHEBI:58168"/>
        <dbReference type="EC" id="3.1.1.5"/>
    </reaction>
</comment>
<dbReference type="FunFam" id="3.40.1090.10:FF:000010">
    <property type="entry name" value="Lysophospholipase"/>
    <property type="match status" value="1"/>
</dbReference>
<organism evidence="11 12">
    <name type="scientific">Trichoderma gamsii</name>
    <dbReference type="NCBI Taxonomy" id="398673"/>
    <lineage>
        <taxon>Eukaryota</taxon>
        <taxon>Fungi</taxon>
        <taxon>Dikarya</taxon>
        <taxon>Ascomycota</taxon>
        <taxon>Pezizomycotina</taxon>
        <taxon>Sordariomycetes</taxon>
        <taxon>Hypocreomycetidae</taxon>
        <taxon>Hypocreales</taxon>
        <taxon>Hypocreaceae</taxon>
        <taxon>Trichoderma</taxon>
    </lineage>
</organism>
<evidence type="ECO:0000256" key="2">
    <source>
        <dbReference type="ARBA" id="ARBA00013274"/>
    </source>
</evidence>
<feature type="domain" description="PLA2c" evidence="10">
    <location>
        <begin position="50"/>
        <end position="609"/>
    </location>
</feature>
<dbReference type="AlphaFoldDB" id="A0A2P4ZA64"/>
<keyword evidence="9" id="KW-0732">Signal</keyword>
<evidence type="ECO:0000259" key="10">
    <source>
        <dbReference type="PROSITE" id="PS51210"/>
    </source>
</evidence>
<keyword evidence="12" id="KW-1185">Reference proteome</keyword>
<sequence>MIRFYHALFSLSAYFLILASYLSPGVSAYLIPEERAAPVAPDGYTPARVDCPANTPRVRRATGLSINETDWLPQRTNNTVSAMKDLLSRINITGIDTGRYIDNLTSNGGTGLPRVAIAISGGGYRALMNGAGALAAFDNRSTDATQTGHLGGLLQSATYLSGLSGGSWLVGSLYVQNFTSVESIVLSTSGFLSTLWRFDHSIFDGPSDLNIVRYYTQLFDAVNDKKKAGFNTSITDYWGRALSYQLVDPSDGGPGMTLQLEPMKHADYSKAVTFSSIANDTEFRTAQAPMPLIVAVERTSGQVQIAANSTVFEFNPWEMGSYDPGLEAFAPLQFVGSNFTNGTIPRNGECFAGVDNAGFVMGTSSSLFNQALLQIGQVQGVPDFLLNAINDTLTDIGDDNRDIAAWPNPFFGYNASVNVNANETQLTLVDGGEDLQNIPLHPLILPQRRVDVIFAVDGSADTATLWPNGTAMVATFNRSEATTSSADDNRFPDVPDQNTFVNLGLNNRPTFFGCSNRSSGPLIVYLPNAPLSFHSNVSTFDLKYTIEERNQIIQNGYNMATRGNGSVDANWPACVGCAILSRSFNRTRTAVPAICRDCFTRYCWNGTTNNTLPNTYEPAQILQGATEQSTSSAGRVSGTLLLAVIALLLAI</sequence>
<dbReference type="PROSITE" id="PS51210">
    <property type="entry name" value="PLA2C"/>
    <property type="match status" value="1"/>
</dbReference>
<evidence type="ECO:0000256" key="3">
    <source>
        <dbReference type="ARBA" id="ARBA00022801"/>
    </source>
</evidence>
<proteinExistence type="inferred from homology"/>
<dbReference type="InterPro" id="IPR002642">
    <property type="entry name" value="LysoPLipase_cat_dom"/>
</dbReference>
<dbReference type="RefSeq" id="XP_018658366.1">
    <property type="nucleotide sequence ID" value="XM_018808448.1"/>
</dbReference>
<evidence type="ECO:0000256" key="8">
    <source>
        <dbReference type="PROSITE-ProRule" id="PRU00555"/>
    </source>
</evidence>
<keyword evidence="4 8" id="KW-0442">Lipid degradation</keyword>
<dbReference type="PANTHER" id="PTHR10728:SF62">
    <property type="entry name" value="LYSOPHOSPHOLIPASE"/>
    <property type="match status" value="1"/>
</dbReference>
<dbReference type="GO" id="GO:0005829">
    <property type="term" value="C:cytosol"/>
    <property type="evidence" value="ECO:0007669"/>
    <property type="project" value="TreeGrafter"/>
</dbReference>
<evidence type="ECO:0000313" key="12">
    <source>
        <dbReference type="Proteomes" id="UP000054821"/>
    </source>
</evidence>
<comment type="caution">
    <text evidence="11">The sequence shown here is derived from an EMBL/GenBank/DDBJ whole genome shotgun (WGS) entry which is preliminary data.</text>
</comment>
<feature type="chain" id="PRO_5015021610" description="Lysophospholipase" evidence="9">
    <location>
        <begin position="29"/>
        <end position="651"/>
    </location>
</feature>
<name>A0A2P4ZA64_9HYPO</name>
<gene>
    <name evidence="11" type="ORF">TGAM01_v209916</name>
</gene>
<protein>
    <recommendedName>
        <fullName evidence="2 9">Lysophospholipase</fullName>
        <ecNumber evidence="2 9">3.1.1.5</ecNumber>
    </recommendedName>
</protein>
<evidence type="ECO:0000256" key="9">
    <source>
        <dbReference type="RuleBase" id="RU362103"/>
    </source>
</evidence>
<reference evidence="11 12" key="1">
    <citation type="journal article" date="2016" name="Genome Announc.">
        <title>Draft Whole-Genome Sequence of Trichoderma gamsii T6085, a Promising Biocontrol Agent of Fusarium Head Blight on Wheat.</title>
        <authorList>
            <person name="Baroncelli R."/>
            <person name="Zapparata A."/>
            <person name="Piaggeschi G."/>
            <person name="Sarrocco S."/>
            <person name="Vannacci G."/>
        </authorList>
    </citation>
    <scope>NUCLEOTIDE SEQUENCE [LARGE SCALE GENOMIC DNA]</scope>
    <source>
        <strain evidence="11 12">T6085</strain>
    </source>
</reference>
<evidence type="ECO:0000313" key="11">
    <source>
        <dbReference type="EMBL" id="PON21190.1"/>
    </source>
</evidence>
<dbReference type="SUPFAM" id="SSF52151">
    <property type="entry name" value="FabD/lysophospholipase-like"/>
    <property type="match status" value="1"/>
</dbReference>
<dbReference type="PANTHER" id="PTHR10728">
    <property type="entry name" value="CYTOSOLIC PHOSPHOLIPASE A2"/>
    <property type="match status" value="1"/>
</dbReference>
<evidence type="ECO:0000256" key="6">
    <source>
        <dbReference type="ARBA" id="ARBA00023180"/>
    </source>
</evidence>
<dbReference type="InterPro" id="IPR016035">
    <property type="entry name" value="Acyl_Trfase/lysoPLipase"/>
</dbReference>
<dbReference type="Proteomes" id="UP000054821">
    <property type="component" value="Unassembled WGS sequence"/>
</dbReference>
<dbReference type="GO" id="GO:0004622">
    <property type="term" value="F:phosphatidylcholine lysophospholipase activity"/>
    <property type="evidence" value="ECO:0007669"/>
    <property type="project" value="UniProtKB-EC"/>
</dbReference>
<dbReference type="GO" id="GO:0046475">
    <property type="term" value="P:glycerophospholipid catabolic process"/>
    <property type="evidence" value="ECO:0007669"/>
    <property type="project" value="TreeGrafter"/>
</dbReference>
<comment type="similarity">
    <text evidence="1 9">Belongs to the lysophospholipase family.</text>
</comment>
<dbReference type="Gene3D" id="3.40.1090.10">
    <property type="entry name" value="Cytosolic phospholipase A2 catalytic domain"/>
    <property type="match status" value="1"/>
</dbReference>